<gene>
    <name evidence="1" type="ORF">B5E41_30335</name>
</gene>
<protein>
    <submittedName>
        <fullName evidence="1">Uncharacterized protein</fullName>
    </submittedName>
</protein>
<name>A0A246DKL9_9HYPH</name>
<dbReference type="RefSeq" id="WP_088397264.1">
    <property type="nucleotide sequence ID" value="NZ_MXPU01000042.1"/>
</dbReference>
<comment type="caution">
    <text evidence="1">The sequence shown here is derived from an EMBL/GenBank/DDBJ whole genome shotgun (WGS) entry which is preliminary data.</text>
</comment>
<evidence type="ECO:0000313" key="1">
    <source>
        <dbReference type="EMBL" id="OWO89543.1"/>
    </source>
</evidence>
<reference evidence="1 2" key="1">
    <citation type="submission" date="2017-03" db="EMBL/GenBank/DDBJ databases">
        <title>Genome of strain Rhizobium sp. CNPSo 668.</title>
        <authorList>
            <person name="Ribeiro R."/>
        </authorList>
    </citation>
    <scope>NUCLEOTIDE SEQUENCE [LARGE SCALE GENOMIC DNA]</scope>
    <source>
        <strain evidence="1 2">CNPSo 668</strain>
    </source>
</reference>
<organism evidence="1 2">
    <name type="scientific">Rhizobium esperanzae</name>
    <dbReference type="NCBI Taxonomy" id="1967781"/>
    <lineage>
        <taxon>Bacteria</taxon>
        <taxon>Pseudomonadati</taxon>
        <taxon>Pseudomonadota</taxon>
        <taxon>Alphaproteobacteria</taxon>
        <taxon>Hyphomicrobiales</taxon>
        <taxon>Rhizobiaceae</taxon>
        <taxon>Rhizobium/Agrobacterium group</taxon>
        <taxon>Rhizobium</taxon>
    </lineage>
</organism>
<dbReference type="AlphaFoldDB" id="A0A246DKL9"/>
<proteinExistence type="predicted"/>
<sequence>MTKLISAPRHGFILKAATEDQKDTVMDYMKSINGRSKANVITYFVEIEKIAELAEKQLDHAQVSKRERIGCTAYWRDGGPDAKSYDYAMTVNEISLQRYAEGWRLMQARKVEVRHKDNTAFNVRIPARYIEALKADAIRKATAGLSPLSTRKTKAEIDLEGRAPVAQALTDVVTENVRGE</sequence>
<evidence type="ECO:0000313" key="2">
    <source>
        <dbReference type="Proteomes" id="UP000197269"/>
    </source>
</evidence>
<accession>A0A246DKL9</accession>
<dbReference type="EMBL" id="MXPU01000042">
    <property type="protein sequence ID" value="OWO89543.1"/>
    <property type="molecule type" value="Genomic_DNA"/>
</dbReference>
<dbReference type="Proteomes" id="UP000197269">
    <property type="component" value="Unassembled WGS sequence"/>
</dbReference>